<organism evidence="1 2">
    <name type="scientific">Mesorhizobium hawassense</name>
    <dbReference type="NCBI Taxonomy" id="1209954"/>
    <lineage>
        <taxon>Bacteria</taxon>
        <taxon>Pseudomonadati</taxon>
        <taxon>Pseudomonadota</taxon>
        <taxon>Alphaproteobacteria</taxon>
        <taxon>Hyphomicrobiales</taxon>
        <taxon>Phyllobacteriaceae</taxon>
        <taxon>Mesorhizobium</taxon>
    </lineage>
</organism>
<dbReference type="InterPro" id="IPR010602">
    <property type="entry name" value="DUF1186"/>
</dbReference>
<comment type="caution">
    <text evidence="1">The sequence shown here is derived from an EMBL/GenBank/DDBJ whole genome shotgun (WGS) entry which is preliminary data.</text>
</comment>
<dbReference type="EMBL" id="QMBP01000015">
    <property type="protein sequence ID" value="RAZ87360.1"/>
    <property type="molecule type" value="Genomic_DNA"/>
</dbReference>
<dbReference type="InterPro" id="IPR004027">
    <property type="entry name" value="SEC_C_motif"/>
</dbReference>
<dbReference type="Gene3D" id="3.10.450.50">
    <property type="match status" value="1"/>
</dbReference>
<reference evidence="1 2" key="2">
    <citation type="submission" date="2018-07" db="EMBL/GenBank/DDBJ databases">
        <title>Diversity of Mesorhizobium strains in Brazil.</title>
        <authorList>
            <person name="Helene L.C.F."/>
            <person name="Dall'Agnol R."/>
            <person name="Delamuta J.R.M."/>
            <person name="Hungria M."/>
        </authorList>
    </citation>
    <scope>NUCLEOTIDE SEQUENCE [LARGE SCALE GENOMIC DNA]</scope>
    <source>
        <strain evidence="1 2">AC99b</strain>
    </source>
</reference>
<dbReference type="Proteomes" id="UP000251558">
    <property type="component" value="Unassembled WGS sequence"/>
</dbReference>
<protein>
    <submittedName>
        <fullName evidence="1">DUF1186 domain-containing protein</fullName>
    </submittedName>
</protein>
<dbReference type="OrthoDB" id="1551443at2"/>
<dbReference type="AlphaFoldDB" id="A0A330HGY3"/>
<dbReference type="RefSeq" id="WP_112100374.1">
    <property type="nucleotide sequence ID" value="NZ_QMBP01000015.1"/>
</dbReference>
<dbReference type="Pfam" id="PF06685">
    <property type="entry name" value="DUF1186"/>
    <property type="match status" value="1"/>
</dbReference>
<dbReference type="Pfam" id="PF02810">
    <property type="entry name" value="SEC-C"/>
    <property type="match status" value="1"/>
</dbReference>
<sequence length="319" mass="36073">MKKEELEKLLSHGDGDFKLYPIDRYLHALATERRMPDLAIGVCTLRIEEAAPALRAVVARAADGTVLSQDDERLLFRGLHILGGARDTQACQSLLRLLRRPGHEVDDLLGDAITETLPRIFAGMFDGNAQALFSTIADRNVDEFTRDVLLSAAAFLTWDGRIERDQMRLFLERFHAEKLADDEEHVWVAWIEAIAILGWRDLAPLVLSAWSEGRIPPGVLERHDFEADLEAAEKAPDDIERFKSNSLGYIDDVIESLDWFRHWEVSDSDEEEDWQSSSPFPWASPEEPVINPLRHVGRNDPCPCGSGKKFKKCCLADLE</sequence>
<accession>A0A330HGY3</accession>
<keyword evidence="2" id="KW-1185">Reference proteome</keyword>
<dbReference type="SUPFAM" id="SSF103642">
    <property type="entry name" value="Sec-C motif"/>
    <property type="match status" value="1"/>
</dbReference>
<name>A0A330HGY3_9HYPH</name>
<evidence type="ECO:0000313" key="2">
    <source>
        <dbReference type="Proteomes" id="UP000251558"/>
    </source>
</evidence>
<gene>
    <name evidence="1" type="ORF">DPM33_26240</name>
</gene>
<evidence type="ECO:0000313" key="1">
    <source>
        <dbReference type="EMBL" id="RAZ87360.1"/>
    </source>
</evidence>
<reference evidence="2" key="1">
    <citation type="submission" date="2018-06" db="EMBL/GenBank/DDBJ databases">
        <authorList>
            <person name="Helene L.C."/>
            <person name="Dall'Agnol R."/>
            <person name="Delamuta J.R."/>
            <person name="Hungria M."/>
        </authorList>
    </citation>
    <scope>NUCLEOTIDE SEQUENCE [LARGE SCALE GENOMIC DNA]</scope>
    <source>
        <strain evidence="2">AC99b</strain>
    </source>
</reference>
<proteinExistence type="predicted"/>